<dbReference type="GO" id="GO:0008033">
    <property type="term" value="P:tRNA processing"/>
    <property type="evidence" value="ECO:0007669"/>
    <property type="project" value="UniProtKB-KW"/>
</dbReference>
<dbReference type="Pfam" id="PF08738">
    <property type="entry name" value="Gon7"/>
    <property type="match status" value="1"/>
</dbReference>
<dbReference type="OrthoDB" id="2288868at2759"/>
<dbReference type="GO" id="GO:0000781">
    <property type="term" value="C:chromosome, telomeric region"/>
    <property type="evidence" value="ECO:0007669"/>
    <property type="project" value="UniProtKB-SubCell"/>
</dbReference>
<evidence type="ECO:0000256" key="3">
    <source>
        <dbReference type="ARBA" id="ARBA00008529"/>
    </source>
</evidence>
<dbReference type="Proteomes" id="UP000503462">
    <property type="component" value="Chromosome 2"/>
</dbReference>
<gene>
    <name evidence="15" type="ORF">AMS68_003345</name>
</gene>
<keyword evidence="8" id="KW-0779">Telomere</keyword>
<evidence type="ECO:0000256" key="14">
    <source>
        <dbReference type="SAM" id="MobiDB-lite"/>
    </source>
</evidence>
<evidence type="ECO:0000313" key="15">
    <source>
        <dbReference type="EMBL" id="QIW97827.1"/>
    </source>
</evidence>
<comment type="similarity">
    <text evidence="3">Belongs to the GON7 family.</text>
</comment>
<feature type="region of interest" description="Disordered" evidence="14">
    <location>
        <begin position="67"/>
        <end position="97"/>
    </location>
</feature>
<comment type="subcellular location">
    <subcellularLocation>
        <location evidence="2">Chromosome</location>
        <location evidence="2">Telomere</location>
    </subcellularLocation>
    <subcellularLocation>
        <location evidence="1">Nucleus</location>
    </subcellularLocation>
</comment>
<organism evidence="15 16">
    <name type="scientific">Peltaster fructicola</name>
    <dbReference type="NCBI Taxonomy" id="286661"/>
    <lineage>
        <taxon>Eukaryota</taxon>
        <taxon>Fungi</taxon>
        <taxon>Dikarya</taxon>
        <taxon>Ascomycota</taxon>
        <taxon>Pezizomycotina</taxon>
        <taxon>Dothideomycetes</taxon>
        <taxon>Dothideomycetes incertae sedis</taxon>
        <taxon>Peltaster</taxon>
    </lineage>
</organism>
<sequence length="97" mass="10482">MATPNASVTASYTSPASSHVIEQGLPATPTVFPDQISDKTAYLASLRQAASEIQAKVNEFLTQRMEEDKLNDAATDKTSARADERAEEMYGEEAEEG</sequence>
<keyword evidence="16" id="KW-1185">Reference proteome</keyword>
<feature type="compositionally biased region" description="Polar residues" evidence="14">
    <location>
        <begin position="1"/>
        <end position="17"/>
    </location>
</feature>
<evidence type="ECO:0000256" key="4">
    <source>
        <dbReference type="ARBA" id="ARBA00011534"/>
    </source>
</evidence>
<proteinExistence type="inferred from homology"/>
<evidence type="ECO:0000256" key="11">
    <source>
        <dbReference type="ARBA" id="ARBA00023163"/>
    </source>
</evidence>
<protein>
    <recommendedName>
        <fullName evidence="5">EKC/KEOPS complex subunit GON7</fullName>
    </recommendedName>
</protein>
<feature type="compositionally biased region" description="Basic and acidic residues" evidence="14">
    <location>
        <begin position="67"/>
        <end position="88"/>
    </location>
</feature>
<evidence type="ECO:0000256" key="7">
    <source>
        <dbReference type="ARBA" id="ARBA00022694"/>
    </source>
</evidence>
<evidence type="ECO:0000313" key="16">
    <source>
        <dbReference type="Proteomes" id="UP000503462"/>
    </source>
</evidence>
<evidence type="ECO:0000256" key="1">
    <source>
        <dbReference type="ARBA" id="ARBA00004123"/>
    </source>
</evidence>
<keyword evidence="12" id="KW-0539">Nucleus</keyword>
<dbReference type="AlphaFoldDB" id="A0A6H0XT80"/>
<feature type="region of interest" description="Disordered" evidence="14">
    <location>
        <begin position="1"/>
        <end position="21"/>
    </location>
</feature>
<name>A0A6H0XT80_9PEZI</name>
<evidence type="ECO:0000256" key="13">
    <source>
        <dbReference type="ARBA" id="ARBA00025393"/>
    </source>
</evidence>
<evidence type="ECO:0000256" key="9">
    <source>
        <dbReference type="ARBA" id="ARBA00023015"/>
    </source>
</evidence>
<comment type="subunit">
    <text evidence="4">Component of the EKC/KEOPS complex composed of at least BUD32, CGI121, GON7, KAE1 and PCC1; the whole complex dimerizes.</text>
</comment>
<evidence type="ECO:0000256" key="5">
    <source>
        <dbReference type="ARBA" id="ARBA00019746"/>
    </source>
</evidence>
<keyword evidence="7" id="KW-0819">tRNA processing</keyword>
<evidence type="ECO:0000256" key="10">
    <source>
        <dbReference type="ARBA" id="ARBA00023159"/>
    </source>
</evidence>
<comment type="function">
    <text evidence="13">Component of the EKC/KEOPS complex that is required for the formation of a threonylcarbamoyl group on adenosine at position 37 (t(6)A37) in tRNAs that read codons beginning with adenine. The complex is probably involved in the transfer of the threonylcarbamoyl moiety of threonylcarbamoyl-AMP (TC-AMP) to the N6 group of A37. GON7 likely plays a supporting role to the catalytic subunit KAE1 in the complex. The EKC/KEOPS complex also promotes both telomere uncapping and telomere elongation. The complex is required for efficient recruitment of transcriptional coactivators.</text>
</comment>
<dbReference type="GO" id="GO:0005634">
    <property type="term" value="C:nucleus"/>
    <property type="evidence" value="ECO:0007669"/>
    <property type="project" value="UniProtKB-SubCell"/>
</dbReference>
<keyword evidence="6" id="KW-0158">Chromosome</keyword>
<keyword evidence="11" id="KW-0804">Transcription</keyword>
<accession>A0A6H0XT80</accession>
<dbReference type="EMBL" id="CP051140">
    <property type="protein sequence ID" value="QIW97827.1"/>
    <property type="molecule type" value="Genomic_DNA"/>
</dbReference>
<evidence type="ECO:0000256" key="12">
    <source>
        <dbReference type="ARBA" id="ARBA00023242"/>
    </source>
</evidence>
<evidence type="ECO:0000256" key="8">
    <source>
        <dbReference type="ARBA" id="ARBA00022895"/>
    </source>
</evidence>
<evidence type="ECO:0000256" key="6">
    <source>
        <dbReference type="ARBA" id="ARBA00022454"/>
    </source>
</evidence>
<dbReference type="InterPro" id="IPR014849">
    <property type="entry name" value="EKC/KEOPS_Gon7"/>
</dbReference>
<reference evidence="15 16" key="1">
    <citation type="journal article" date="2016" name="Sci. Rep.">
        <title>Peltaster fructicola genome reveals evolution from an invasive phytopathogen to an ectophytic parasite.</title>
        <authorList>
            <person name="Xu C."/>
            <person name="Chen H."/>
            <person name="Gleason M.L."/>
            <person name="Xu J.R."/>
            <person name="Liu H."/>
            <person name="Zhang R."/>
            <person name="Sun G."/>
        </authorList>
    </citation>
    <scope>NUCLEOTIDE SEQUENCE [LARGE SCALE GENOMIC DNA]</scope>
    <source>
        <strain evidence="15 16">LNHT1506</strain>
    </source>
</reference>
<keyword evidence="9" id="KW-0805">Transcription regulation</keyword>
<keyword evidence="10" id="KW-0010">Activator</keyword>
<evidence type="ECO:0000256" key="2">
    <source>
        <dbReference type="ARBA" id="ARBA00004574"/>
    </source>
</evidence>